<dbReference type="InterPro" id="IPR020258">
    <property type="entry name" value="Uncharacterised_YbeF"/>
</dbReference>
<comment type="caution">
    <text evidence="2">The sequence shown here is derived from an EMBL/GenBank/DDBJ whole genome shotgun (WGS) entry which is preliminary data.</text>
</comment>
<accession>A0ABS7CC79</accession>
<proteinExistence type="predicted"/>
<evidence type="ECO:0000313" key="3">
    <source>
        <dbReference type="Proteomes" id="UP001519887"/>
    </source>
</evidence>
<organism evidence="2 3">
    <name type="scientific">Paenibacillus sepulcri</name>
    <dbReference type="NCBI Taxonomy" id="359917"/>
    <lineage>
        <taxon>Bacteria</taxon>
        <taxon>Bacillati</taxon>
        <taxon>Bacillota</taxon>
        <taxon>Bacilli</taxon>
        <taxon>Bacillales</taxon>
        <taxon>Paenibacillaceae</taxon>
        <taxon>Paenibacillus</taxon>
    </lineage>
</organism>
<dbReference type="Pfam" id="PF10852">
    <property type="entry name" value="DUF2651"/>
    <property type="match status" value="1"/>
</dbReference>
<dbReference type="EMBL" id="JAHZIK010001209">
    <property type="protein sequence ID" value="MBW7458472.1"/>
    <property type="molecule type" value="Genomic_DNA"/>
</dbReference>
<sequence length="86" mass="9939">MINEFSLIMIIFPIIFILLGFVGYIVLKNIFIAPTLTFAVSVVLTFTVYNTTFLIWLIIYTLLSFASSMIARLFVYMIQKFKIANK</sequence>
<evidence type="ECO:0000313" key="2">
    <source>
        <dbReference type="EMBL" id="MBW7458472.1"/>
    </source>
</evidence>
<keyword evidence="1" id="KW-0812">Transmembrane</keyword>
<gene>
    <name evidence="2" type="ORF">K0U00_30970</name>
</gene>
<keyword evidence="3" id="KW-1185">Reference proteome</keyword>
<feature type="transmembrane region" description="Helical" evidence="1">
    <location>
        <begin position="31"/>
        <end position="49"/>
    </location>
</feature>
<name>A0ABS7CC79_9BACL</name>
<feature type="transmembrane region" description="Helical" evidence="1">
    <location>
        <begin position="6"/>
        <end position="26"/>
    </location>
</feature>
<dbReference type="Proteomes" id="UP001519887">
    <property type="component" value="Unassembled WGS sequence"/>
</dbReference>
<protein>
    <submittedName>
        <fullName evidence="2">YbeF family protein</fullName>
    </submittedName>
</protein>
<evidence type="ECO:0000256" key="1">
    <source>
        <dbReference type="SAM" id="Phobius"/>
    </source>
</evidence>
<keyword evidence="1" id="KW-1133">Transmembrane helix</keyword>
<reference evidence="2 3" key="1">
    <citation type="submission" date="2021-07" db="EMBL/GenBank/DDBJ databases">
        <title>Paenibacillus radiodurans sp. nov., isolated from the southeastern edge of Tengger Desert.</title>
        <authorList>
            <person name="Zhang G."/>
        </authorList>
    </citation>
    <scope>NUCLEOTIDE SEQUENCE [LARGE SCALE GENOMIC DNA]</scope>
    <source>
        <strain evidence="2 3">CCM 7311</strain>
    </source>
</reference>
<keyword evidence="1" id="KW-0472">Membrane</keyword>
<feature type="transmembrane region" description="Helical" evidence="1">
    <location>
        <begin position="55"/>
        <end position="78"/>
    </location>
</feature>